<dbReference type="GO" id="GO:0051240">
    <property type="term" value="P:positive regulation of multicellular organismal process"/>
    <property type="evidence" value="ECO:0007669"/>
    <property type="project" value="UniProtKB-ARBA"/>
</dbReference>
<feature type="chain" id="PRO_5035167427" description="Leucine zipper transcription factor-like protein 1" evidence="19">
    <location>
        <begin position="31"/>
        <end position="663"/>
    </location>
</feature>
<keyword evidence="11 17" id="KW-0175">Coiled coil</keyword>
<evidence type="ECO:0000256" key="3">
    <source>
        <dbReference type="ARBA" id="ARBA00006656"/>
    </source>
</evidence>
<evidence type="ECO:0000256" key="11">
    <source>
        <dbReference type="ARBA" id="ARBA00023054"/>
    </source>
</evidence>
<keyword evidence="12" id="KW-1015">Disulfide bond</keyword>
<dbReference type="GO" id="GO:0051094">
    <property type="term" value="P:positive regulation of developmental process"/>
    <property type="evidence" value="ECO:0007669"/>
    <property type="project" value="UniProtKB-ARBA"/>
</dbReference>
<feature type="coiled-coil region" evidence="17">
    <location>
        <begin position="629"/>
        <end position="663"/>
    </location>
</feature>
<accession>A0A7R8HCN6</accession>
<comment type="function">
    <text evidence="14">Regulates ciliary localization of the BBSome complex. Together with the BBSome complex, controls SMO ciliary trafficking and contributes to the sonic hedgehog (SHH) pathway regulation. May play a role in neurite outgrowth. May have tumor suppressor function.</text>
</comment>
<evidence type="ECO:0000256" key="10">
    <source>
        <dbReference type="ARBA" id="ARBA00023030"/>
    </source>
</evidence>
<dbReference type="GO" id="GO:0008083">
    <property type="term" value="F:growth factor activity"/>
    <property type="evidence" value="ECO:0007669"/>
    <property type="project" value="UniProtKB-KW"/>
</dbReference>
<dbReference type="Gene3D" id="2.10.90.10">
    <property type="entry name" value="Cystine-knot cytokines"/>
    <property type="match status" value="1"/>
</dbReference>
<dbReference type="GO" id="GO:1903565">
    <property type="term" value="P:negative regulation of protein localization to cilium"/>
    <property type="evidence" value="ECO:0007669"/>
    <property type="project" value="TreeGrafter"/>
</dbReference>
<gene>
    <name evidence="21" type="ORF">LSAA_12895</name>
</gene>
<dbReference type="InterPro" id="IPR029034">
    <property type="entry name" value="Cystine-knot_cytokine"/>
</dbReference>
<dbReference type="PANTHER" id="PTHR21635">
    <property type="entry name" value="LEUCINE ZIPPER TRANSCRIPTION FACTOR LIKE"/>
    <property type="match status" value="1"/>
</dbReference>
<organism evidence="21 22">
    <name type="scientific">Lepeophtheirus salmonis</name>
    <name type="common">Salmon louse</name>
    <name type="synonym">Caligus salmonis</name>
    <dbReference type="NCBI Taxonomy" id="72036"/>
    <lineage>
        <taxon>Eukaryota</taxon>
        <taxon>Metazoa</taxon>
        <taxon>Ecdysozoa</taxon>
        <taxon>Arthropoda</taxon>
        <taxon>Crustacea</taxon>
        <taxon>Multicrustacea</taxon>
        <taxon>Hexanauplia</taxon>
        <taxon>Copepoda</taxon>
        <taxon>Siphonostomatoida</taxon>
        <taxon>Caligidae</taxon>
        <taxon>Lepeophtheirus</taxon>
    </lineage>
</organism>
<evidence type="ECO:0000256" key="17">
    <source>
        <dbReference type="SAM" id="Coils"/>
    </source>
</evidence>
<evidence type="ECO:0000256" key="9">
    <source>
        <dbReference type="ARBA" id="ARBA00022782"/>
    </source>
</evidence>
<evidence type="ECO:0000256" key="16">
    <source>
        <dbReference type="RuleBase" id="RU000354"/>
    </source>
</evidence>
<evidence type="ECO:0000256" key="2">
    <source>
        <dbReference type="ARBA" id="ARBA00004613"/>
    </source>
</evidence>
<evidence type="ECO:0000313" key="21">
    <source>
        <dbReference type="EMBL" id="CAF2994976.1"/>
    </source>
</evidence>
<dbReference type="InterPro" id="IPR026157">
    <property type="entry name" value="LZTFL1"/>
</dbReference>
<dbReference type="InterPro" id="IPR017948">
    <property type="entry name" value="TGFb_CS"/>
</dbReference>
<evidence type="ECO:0000256" key="4">
    <source>
        <dbReference type="ARBA" id="ARBA00008868"/>
    </source>
</evidence>
<keyword evidence="9" id="KW-0221">Differentiation</keyword>
<evidence type="ECO:0000256" key="19">
    <source>
        <dbReference type="SAM" id="SignalP"/>
    </source>
</evidence>
<evidence type="ECO:0000256" key="7">
    <source>
        <dbReference type="ARBA" id="ARBA00022490"/>
    </source>
</evidence>
<evidence type="ECO:0000256" key="12">
    <source>
        <dbReference type="ARBA" id="ARBA00023157"/>
    </source>
</evidence>
<dbReference type="PROSITE" id="PS00250">
    <property type="entry name" value="TGF_BETA_1"/>
    <property type="match status" value="1"/>
</dbReference>
<dbReference type="Pfam" id="PF15294">
    <property type="entry name" value="Leu_zip"/>
    <property type="match status" value="1"/>
</dbReference>
<dbReference type="PANTHER" id="PTHR21635:SF0">
    <property type="entry name" value="LEUCINE ZIPPER TRANSCRIPTION FACTOR-LIKE PROTEIN 1"/>
    <property type="match status" value="1"/>
</dbReference>
<keyword evidence="10 16" id="KW-0339">Growth factor</keyword>
<feature type="coiled-coil region" evidence="17">
    <location>
        <begin position="501"/>
        <end position="535"/>
    </location>
</feature>
<protein>
    <recommendedName>
        <fullName evidence="5">Leucine zipper transcription factor-like protein 1</fullName>
    </recommendedName>
</protein>
<name>A0A7R8HCN6_LEPSM</name>
<evidence type="ECO:0000256" key="14">
    <source>
        <dbReference type="ARBA" id="ARBA00024898"/>
    </source>
</evidence>
<feature type="domain" description="TGF-beta family profile" evidence="20">
    <location>
        <begin position="248"/>
        <end position="369"/>
    </location>
</feature>
<keyword evidence="13" id="KW-0325">Glycoprotein</keyword>
<reference evidence="21" key="1">
    <citation type="submission" date="2021-02" db="EMBL/GenBank/DDBJ databases">
        <authorList>
            <person name="Bekaert M."/>
        </authorList>
    </citation>
    <scope>NUCLEOTIDE SEQUENCE</scope>
    <source>
        <strain evidence="21">IoA-00</strain>
    </source>
</reference>
<dbReference type="FunFam" id="2.10.90.10:FF:000103">
    <property type="entry name" value="Bone morphogenetic protein 16"/>
    <property type="match status" value="1"/>
</dbReference>
<keyword evidence="22" id="KW-1185">Reference proteome</keyword>
<evidence type="ECO:0000256" key="1">
    <source>
        <dbReference type="ARBA" id="ARBA00004496"/>
    </source>
</evidence>
<sequence length="663" mass="76431">MRWRGSGIGRRMRLELLWVLLCALLDQGSMLSRNARQKEEAALLAELGLKIPGRKTEIRIPSFLREEYRRQTGMSVSPHFISPVLDTSYANTLRTFPAVIHPNGSISFPSQGLYEEELPMAAILKVYWKPLPTRTISPASRNILKRLTPTFPLKVWAVSSGLLLDTKWIHYKDSDLDEGWYNLDVFPALLNGNITPRLKLEKGNLRLGKGADLEVGPLGNVTRAYLLIYSEDEKTRSIRYKREADRKKSKKSHRRFRGRKPKRQYCTRHELYVDFSAVGWNDWIVAPPGYHAYYCSGECPFPLSDHYNATNHAIVQNLLNSVQPSVPKPCCVPTELSPISMLYLDEYEKEAFGLNAHHDGLIRNYLRFTKFQREQCSKILQSSIKDVKDTKLTDNTYTIDEVQDLLDDLSLQVLDEVDNELINSAHTNVLLLQQVFKQAQKWHLNLDADLAELENRELLDKVKNWEESKGSLEDPSTSLVKGVTRLAPLHSSSEIQNNGPFQLLELQISNLENENKKLQERCNALEIEATTHIEDNIRVKKEMKELQSLKSNEKGPFSLENNNQLQEFSEKAQMAREELDNEKKLREAQEKKELYDDLTHTKHSLLEIQSQLRLAEKELEGRFSETGAYKNLKKMLSHKNDQIKELRRLLNAHEEESRQSNSE</sequence>
<feature type="signal peptide" evidence="19">
    <location>
        <begin position="1"/>
        <end position="30"/>
    </location>
</feature>
<comment type="subcellular location">
    <subcellularLocation>
        <location evidence="1">Cytoplasm</location>
    </subcellularLocation>
    <subcellularLocation>
        <location evidence="2">Secreted</location>
    </subcellularLocation>
</comment>
<keyword evidence="19" id="KW-0732">Signal</keyword>
<comment type="similarity">
    <text evidence="3 16">Belongs to the TGF-beta family.</text>
</comment>
<dbReference type="SUPFAM" id="SSF57501">
    <property type="entry name" value="Cystine-knot cytokines"/>
    <property type="match status" value="1"/>
</dbReference>
<evidence type="ECO:0000256" key="5">
    <source>
        <dbReference type="ARBA" id="ARBA00018920"/>
    </source>
</evidence>
<keyword evidence="8" id="KW-0964">Secreted</keyword>
<dbReference type="PROSITE" id="PS51362">
    <property type="entry name" value="TGF_BETA_2"/>
    <property type="match status" value="1"/>
</dbReference>
<comment type="similarity">
    <text evidence="4">Belongs to the LZTFL1 family.</text>
</comment>
<feature type="coiled-coil region" evidence="17">
    <location>
        <begin position="562"/>
        <end position="594"/>
    </location>
</feature>
<dbReference type="OrthoDB" id="5987191at2759"/>
<feature type="compositionally biased region" description="Basic residues" evidence="18">
    <location>
        <begin position="247"/>
        <end position="261"/>
    </location>
</feature>
<evidence type="ECO:0000256" key="8">
    <source>
        <dbReference type="ARBA" id="ARBA00022525"/>
    </source>
</evidence>
<keyword evidence="6" id="KW-0217">Developmental protein</keyword>
<dbReference type="SMART" id="SM00204">
    <property type="entry name" value="TGFB"/>
    <property type="match status" value="1"/>
</dbReference>
<evidence type="ECO:0000256" key="13">
    <source>
        <dbReference type="ARBA" id="ARBA00023180"/>
    </source>
</evidence>
<dbReference type="GO" id="GO:0005737">
    <property type="term" value="C:cytoplasm"/>
    <property type="evidence" value="ECO:0007669"/>
    <property type="project" value="UniProtKB-SubCell"/>
</dbReference>
<proteinExistence type="inferred from homology"/>
<keyword evidence="7" id="KW-0963">Cytoplasm</keyword>
<dbReference type="EMBL" id="HG994586">
    <property type="protein sequence ID" value="CAF2994976.1"/>
    <property type="molecule type" value="Genomic_DNA"/>
</dbReference>
<evidence type="ECO:0000256" key="18">
    <source>
        <dbReference type="SAM" id="MobiDB-lite"/>
    </source>
</evidence>
<feature type="region of interest" description="Disordered" evidence="18">
    <location>
        <begin position="241"/>
        <end position="261"/>
    </location>
</feature>
<evidence type="ECO:0000256" key="6">
    <source>
        <dbReference type="ARBA" id="ARBA00022473"/>
    </source>
</evidence>
<dbReference type="Proteomes" id="UP000675881">
    <property type="component" value="Chromosome 7"/>
</dbReference>
<evidence type="ECO:0000313" key="22">
    <source>
        <dbReference type="Proteomes" id="UP000675881"/>
    </source>
</evidence>
<dbReference type="GO" id="GO:0005576">
    <property type="term" value="C:extracellular region"/>
    <property type="evidence" value="ECO:0007669"/>
    <property type="project" value="UniProtKB-SubCell"/>
</dbReference>
<comment type="subunit">
    <text evidence="15">Self-associates. Interacts with BBS9; the interaction mediates the association of LZTL1 with the BBsome complex and regulates BBSome ciliary trafficking.</text>
</comment>
<dbReference type="GO" id="GO:0030154">
    <property type="term" value="P:cell differentiation"/>
    <property type="evidence" value="ECO:0007669"/>
    <property type="project" value="UniProtKB-KW"/>
</dbReference>
<dbReference type="AlphaFoldDB" id="A0A7R8HCN6"/>
<evidence type="ECO:0000259" key="20">
    <source>
        <dbReference type="PROSITE" id="PS51362"/>
    </source>
</evidence>
<dbReference type="Pfam" id="PF00019">
    <property type="entry name" value="TGF_beta"/>
    <property type="match status" value="1"/>
</dbReference>
<dbReference type="InterPro" id="IPR001839">
    <property type="entry name" value="TGF-b_C"/>
</dbReference>
<evidence type="ECO:0000256" key="15">
    <source>
        <dbReference type="ARBA" id="ARBA00026004"/>
    </source>
</evidence>